<dbReference type="PRINTS" id="PR00095">
    <property type="entry name" value="ANTSNTHASEI"/>
</dbReference>
<sequence>MSTITLRQTGKWLPADVETPISLFLGYVGSKQGILLESAEVDGRLGRYSIIAWNYRLRLSAKNGKLEVAVRDQRLESLKELDGMDYLDGVREVMNRLDIQPDKDFADLPPICRGLVGYFGYGVAGMFEPKLASMLPPEQAESTLVLPGNVALFDHLFGKLCLLSLVEGVKVEMDTNRVYHSYDPPQIGPVQNVPEEIAYKKGVSRAKELITQGEAIQVVLSTRFQASFSGEPFVLYRQLRRVNPSPYMFFMRLPGVTLMGSSPELLVRCQDGELTTCPIAGTRPRGKDHAEDDALAAELLADPKERAEHVMLVDLGRNDLGRIATPGSVRVDKYMEIERFSHVMHITSYVKAMLAEGKDALDVLASAFPAGTVSGAPKVRAMEIIAELEGLSRGPYAGAIGWLGLDKNRVDMDTGITIRSLWVRDNMVHWQAGAGIVFDSDPDKEWQECQNKARVLYEILTAKGGRDVFAHR</sequence>
<dbReference type="Gene3D" id="3.60.120.10">
    <property type="entry name" value="Anthranilate synthase"/>
    <property type="match status" value="1"/>
</dbReference>
<dbReference type="EMBL" id="QMIE01000006">
    <property type="protein sequence ID" value="TVM17650.1"/>
    <property type="molecule type" value="Genomic_DNA"/>
</dbReference>
<feature type="domain" description="Chorismate-utilising enzyme C-terminal" evidence="1">
    <location>
        <begin position="198"/>
        <end position="452"/>
    </location>
</feature>
<dbReference type="SUPFAM" id="SSF56322">
    <property type="entry name" value="ADC synthase"/>
    <property type="match status" value="1"/>
</dbReference>
<keyword evidence="4" id="KW-1185">Reference proteome</keyword>
<evidence type="ECO:0000259" key="1">
    <source>
        <dbReference type="Pfam" id="PF00425"/>
    </source>
</evidence>
<dbReference type="Pfam" id="PF00425">
    <property type="entry name" value="Chorismate_bind"/>
    <property type="match status" value="1"/>
</dbReference>
<evidence type="ECO:0000313" key="4">
    <source>
        <dbReference type="Proteomes" id="UP000448292"/>
    </source>
</evidence>
<dbReference type="OrthoDB" id="9803598at2"/>
<dbReference type="Pfam" id="PF04715">
    <property type="entry name" value="Anth_synt_I_N"/>
    <property type="match status" value="1"/>
</dbReference>
<accession>A0A7M3MFU2</accession>
<name>A0A7M3MFU2_9BACT</name>
<organism evidence="3 4">
    <name type="scientific">Oceanidesulfovibrio indonesiensis</name>
    <dbReference type="NCBI Taxonomy" id="54767"/>
    <lineage>
        <taxon>Bacteria</taxon>
        <taxon>Pseudomonadati</taxon>
        <taxon>Thermodesulfobacteriota</taxon>
        <taxon>Desulfovibrionia</taxon>
        <taxon>Desulfovibrionales</taxon>
        <taxon>Desulfovibrionaceae</taxon>
        <taxon>Oceanidesulfovibrio</taxon>
    </lineage>
</organism>
<dbReference type="Proteomes" id="UP000448292">
    <property type="component" value="Unassembled WGS sequence"/>
</dbReference>
<reference evidence="3 4" key="1">
    <citation type="submission" date="2018-06" db="EMBL/GenBank/DDBJ databases">
        <title>Complete genome of Desulfovibrio indonesiensis P37SLT.</title>
        <authorList>
            <person name="Crispim J.S."/>
            <person name="Vidigal P.M.P."/>
            <person name="Silva L.C.F."/>
            <person name="Laguardia C.N."/>
            <person name="Araujo L.C."/>
            <person name="Dias R.S."/>
            <person name="Sousa M.P."/>
            <person name="Paula S.O."/>
            <person name="Silva C."/>
        </authorList>
    </citation>
    <scope>NUCLEOTIDE SEQUENCE [LARGE SCALE GENOMIC DNA]</scope>
    <source>
        <strain evidence="3 4">P37SLT</strain>
    </source>
</reference>
<feature type="domain" description="Anthranilate synthase component I N-terminal" evidence="2">
    <location>
        <begin position="16"/>
        <end position="161"/>
    </location>
</feature>
<dbReference type="InterPro" id="IPR006805">
    <property type="entry name" value="Anth_synth_I_N"/>
</dbReference>
<dbReference type="PANTHER" id="PTHR11236">
    <property type="entry name" value="AMINOBENZOATE/ANTHRANILATE SYNTHASE"/>
    <property type="match status" value="1"/>
</dbReference>
<dbReference type="PANTHER" id="PTHR11236:SF9">
    <property type="entry name" value="ANTHRANILATE SYNTHASE COMPONENT 1"/>
    <property type="match status" value="1"/>
</dbReference>
<dbReference type="InterPro" id="IPR019999">
    <property type="entry name" value="Anth_synth_I-like"/>
</dbReference>
<dbReference type="InterPro" id="IPR005801">
    <property type="entry name" value="ADC_synthase"/>
</dbReference>
<evidence type="ECO:0000259" key="2">
    <source>
        <dbReference type="Pfam" id="PF04715"/>
    </source>
</evidence>
<evidence type="ECO:0000313" key="3">
    <source>
        <dbReference type="EMBL" id="TVM17650.1"/>
    </source>
</evidence>
<comment type="caution">
    <text evidence="3">The sequence shown here is derived from an EMBL/GenBank/DDBJ whole genome shotgun (WGS) entry which is preliminary data.</text>
</comment>
<proteinExistence type="predicted"/>
<gene>
    <name evidence="3" type="ORF">DPQ33_08395</name>
</gene>
<dbReference type="GO" id="GO:0000162">
    <property type="term" value="P:L-tryptophan biosynthetic process"/>
    <property type="evidence" value="ECO:0007669"/>
    <property type="project" value="TreeGrafter"/>
</dbReference>
<dbReference type="AlphaFoldDB" id="A0A7M3MFU2"/>
<protein>
    <submittedName>
        <fullName evidence="3">Anthranilate synthase component I family protein</fullName>
    </submittedName>
</protein>
<dbReference type="InterPro" id="IPR015890">
    <property type="entry name" value="Chorismate_C"/>
</dbReference>
<dbReference type="RefSeq" id="WP_144302768.1">
    <property type="nucleotide sequence ID" value="NZ_QMIE01000006.1"/>
</dbReference>